<dbReference type="GO" id="GO:0008982">
    <property type="term" value="F:protein-N(PI)-phosphohistidine-sugar phosphotransferase activity"/>
    <property type="evidence" value="ECO:0007669"/>
    <property type="project" value="InterPro"/>
</dbReference>
<dbReference type="Gene3D" id="3.40.50.2300">
    <property type="match status" value="1"/>
</dbReference>
<accession>A0A975XLD0</accession>
<dbReference type="InterPro" id="IPR036095">
    <property type="entry name" value="PTS_EIIB-like_sf"/>
</dbReference>
<dbReference type="EMBL" id="CP076456">
    <property type="protein sequence ID" value="QWQ36907.1"/>
    <property type="molecule type" value="Genomic_DNA"/>
</dbReference>
<dbReference type="CDD" id="cd05563">
    <property type="entry name" value="PTS_IIB_ascorbate"/>
    <property type="match status" value="1"/>
</dbReference>
<evidence type="ECO:0000259" key="2">
    <source>
        <dbReference type="PROSITE" id="PS51099"/>
    </source>
</evidence>
<gene>
    <name evidence="3" type="ORF">KG104_03670</name>
</gene>
<feature type="domain" description="PTS EIIB type-2" evidence="2">
    <location>
        <begin position="1"/>
        <end position="90"/>
    </location>
</feature>
<sequence>MKIVAVCGMGIGTSVLLKMNAEQVLRDLGVEGDVEAADIGVARGAAQSADIVLTSDELAGEIGEVPAKVIIIDNFVDMDEIKEKLSAAIE</sequence>
<keyword evidence="1" id="KW-0808">Transferase</keyword>
<dbReference type="GO" id="GO:0009401">
    <property type="term" value="P:phosphoenolpyruvate-dependent sugar phosphotransferase system"/>
    <property type="evidence" value="ECO:0007669"/>
    <property type="project" value="InterPro"/>
</dbReference>
<keyword evidence="3" id="KW-0762">Sugar transport</keyword>
<dbReference type="RefSeq" id="WP_104054993.1">
    <property type="nucleotide sequence ID" value="NZ_CP076456.1"/>
</dbReference>
<dbReference type="Proteomes" id="UP000680588">
    <property type="component" value="Chromosome"/>
</dbReference>
<organism evidence="3 4">
    <name type="scientific">Arthrobacter sunyaminii</name>
    <dbReference type="NCBI Taxonomy" id="2816859"/>
    <lineage>
        <taxon>Bacteria</taxon>
        <taxon>Bacillati</taxon>
        <taxon>Actinomycetota</taxon>
        <taxon>Actinomycetes</taxon>
        <taxon>Micrococcales</taxon>
        <taxon>Micrococcaceae</taxon>
        <taxon>Arthrobacter</taxon>
    </lineage>
</organism>
<dbReference type="AlphaFoldDB" id="A0A975XLD0"/>
<proteinExistence type="predicted"/>
<keyword evidence="4" id="KW-1185">Reference proteome</keyword>
<reference evidence="3" key="1">
    <citation type="submission" date="2021-06" db="EMBL/GenBank/DDBJ databases">
        <title>Novel species in genus Arthrobacter.</title>
        <authorList>
            <person name="Zhang G."/>
        </authorList>
    </citation>
    <scope>NUCLEOTIDE SEQUENCE</scope>
    <source>
        <strain evidence="3">Zg-ZUI122</strain>
    </source>
</reference>
<evidence type="ECO:0000256" key="1">
    <source>
        <dbReference type="ARBA" id="ARBA00022679"/>
    </source>
</evidence>
<protein>
    <submittedName>
        <fullName evidence="3">PTS sugar transporter subunit IIB</fullName>
    </submittedName>
</protein>
<dbReference type="Pfam" id="PF02302">
    <property type="entry name" value="PTS_IIB"/>
    <property type="match status" value="1"/>
</dbReference>
<name>A0A975XLD0_9MICC</name>
<dbReference type="SUPFAM" id="SSF52794">
    <property type="entry name" value="PTS system IIB component-like"/>
    <property type="match status" value="1"/>
</dbReference>
<dbReference type="InterPro" id="IPR003501">
    <property type="entry name" value="PTS_EIIB_2/3"/>
</dbReference>
<dbReference type="KEGG" id="asun:KG104_03670"/>
<dbReference type="PROSITE" id="PS51099">
    <property type="entry name" value="PTS_EIIB_TYPE_2"/>
    <property type="match status" value="1"/>
</dbReference>
<dbReference type="InterPro" id="IPR013011">
    <property type="entry name" value="PTS_EIIB_2"/>
</dbReference>
<evidence type="ECO:0000313" key="4">
    <source>
        <dbReference type="Proteomes" id="UP000680588"/>
    </source>
</evidence>
<keyword evidence="3" id="KW-0813">Transport</keyword>
<evidence type="ECO:0000313" key="3">
    <source>
        <dbReference type="EMBL" id="QWQ36907.1"/>
    </source>
</evidence>